<reference evidence="14" key="2">
    <citation type="submission" date="2025-08" db="UniProtKB">
        <authorList>
            <consortium name="Ensembl"/>
        </authorList>
    </citation>
    <scope>IDENTIFICATION</scope>
</reference>
<dbReference type="Gene3D" id="3.90.190.10">
    <property type="entry name" value="Protein tyrosine phosphatase superfamily"/>
    <property type="match status" value="1"/>
</dbReference>
<keyword evidence="2 9" id="KW-0732">Signal</keyword>
<dbReference type="SMART" id="SM00404">
    <property type="entry name" value="PTPc_motif"/>
    <property type="match status" value="1"/>
</dbReference>
<protein>
    <submittedName>
        <fullName evidence="14">Protein tyrosine phosphatase receptor type O</fullName>
    </submittedName>
</protein>
<evidence type="ECO:0000256" key="8">
    <source>
        <dbReference type="SAM" id="Phobius"/>
    </source>
</evidence>
<evidence type="ECO:0000256" key="7">
    <source>
        <dbReference type="SAM" id="MobiDB-lite"/>
    </source>
</evidence>
<dbReference type="PANTHER" id="PTHR47028">
    <property type="entry name" value="RECEPTOR-TYPE TYROSINE-PROTEIN PHOSPHATASE O"/>
    <property type="match status" value="1"/>
</dbReference>
<dbReference type="Proteomes" id="UP000694620">
    <property type="component" value="Chromosome 1"/>
</dbReference>
<dbReference type="RefSeq" id="XP_051776238.1">
    <property type="nucleotide sequence ID" value="XM_051920278.1"/>
</dbReference>
<dbReference type="InterPro" id="IPR013783">
    <property type="entry name" value="Ig-like_fold"/>
</dbReference>
<dbReference type="PROSITE" id="PS50056">
    <property type="entry name" value="TYR_PHOSPHATASE_2"/>
    <property type="match status" value="1"/>
</dbReference>
<dbReference type="GO" id="GO:0098982">
    <property type="term" value="C:GABA-ergic synapse"/>
    <property type="evidence" value="ECO:0007669"/>
    <property type="project" value="TreeGrafter"/>
</dbReference>
<dbReference type="Pfam" id="PF00041">
    <property type="entry name" value="fn3"/>
    <property type="match status" value="2"/>
</dbReference>
<dbReference type="SMART" id="SM00060">
    <property type="entry name" value="FN3"/>
    <property type="match status" value="4"/>
</dbReference>
<dbReference type="Pfam" id="PF00102">
    <property type="entry name" value="Y_phosphatase"/>
    <property type="match status" value="1"/>
</dbReference>
<dbReference type="PRINTS" id="PR00700">
    <property type="entry name" value="PRTYPHPHTASE"/>
</dbReference>
<dbReference type="PANTHER" id="PTHR47028:SF1">
    <property type="entry name" value="RECEPTOR-TYPE TYROSINE-PROTEIN PHOSPHATASE O"/>
    <property type="match status" value="1"/>
</dbReference>
<reference evidence="14" key="3">
    <citation type="submission" date="2025-09" db="UniProtKB">
        <authorList>
            <consortium name="Ensembl"/>
        </authorList>
    </citation>
    <scope>IDENTIFICATION</scope>
</reference>
<feature type="domain" description="Fibronectin type-III" evidence="13">
    <location>
        <begin position="514"/>
        <end position="616"/>
    </location>
</feature>
<feature type="domain" description="Tyrosine-protein phosphatase" evidence="10">
    <location>
        <begin position="895"/>
        <end position="1152"/>
    </location>
</feature>
<feature type="domain" description="Tyrosine specific protein phosphatases" evidence="11">
    <location>
        <begin position="1069"/>
        <end position="1143"/>
    </location>
</feature>
<dbReference type="PROSITE" id="PS50853">
    <property type="entry name" value="FN3"/>
    <property type="match status" value="3"/>
</dbReference>
<dbReference type="SUPFAM" id="SSF49265">
    <property type="entry name" value="Fibronectin type III"/>
    <property type="match status" value="2"/>
</dbReference>
<feature type="chain" id="PRO_5034702388" evidence="9">
    <location>
        <begin position="30"/>
        <end position="1173"/>
    </location>
</feature>
<dbReference type="SUPFAM" id="SSF52799">
    <property type="entry name" value="(Phosphotyrosine protein) phosphatases II"/>
    <property type="match status" value="1"/>
</dbReference>
<dbReference type="InterPro" id="IPR029021">
    <property type="entry name" value="Prot-tyrosine_phosphatase-like"/>
</dbReference>
<evidence type="ECO:0000259" key="13">
    <source>
        <dbReference type="PROSITE" id="PS50853"/>
    </source>
</evidence>
<name>A0A8C4X511_ERPCA</name>
<dbReference type="InterPro" id="IPR003595">
    <property type="entry name" value="Tyr_Pase_cat"/>
</dbReference>
<dbReference type="InterPro" id="IPR036116">
    <property type="entry name" value="FN3_sf"/>
</dbReference>
<evidence type="ECO:0000256" key="9">
    <source>
        <dbReference type="SAM" id="SignalP"/>
    </source>
</evidence>
<dbReference type="Gene3D" id="2.60.40.10">
    <property type="entry name" value="Immunoglobulins"/>
    <property type="match status" value="2"/>
</dbReference>
<dbReference type="InterPro" id="IPR042996">
    <property type="entry name" value="PTPRO"/>
</dbReference>
<dbReference type="GeneID" id="114656447"/>
<dbReference type="GO" id="GO:0005886">
    <property type="term" value="C:plasma membrane"/>
    <property type="evidence" value="ECO:0007669"/>
    <property type="project" value="TreeGrafter"/>
</dbReference>
<reference evidence="14" key="1">
    <citation type="submission" date="2021-06" db="EMBL/GenBank/DDBJ databases">
        <authorList>
            <consortium name="Wellcome Sanger Institute Data Sharing"/>
        </authorList>
    </citation>
    <scope>NUCLEOTIDE SEQUENCE [LARGE SCALE GENOMIC DNA]</scope>
</reference>
<gene>
    <name evidence="14" type="primary">PTPRO</name>
</gene>
<dbReference type="GO" id="GO:0017147">
    <property type="term" value="F:Wnt-protein binding"/>
    <property type="evidence" value="ECO:0007669"/>
    <property type="project" value="TreeGrafter"/>
</dbReference>
<dbReference type="AlphaFoldDB" id="A0A8C4X511"/>
<evidence type="ECO:0000259" key="12">
    <source>
        <dbReference type="PROSITE" id="PS50835"/>
    </source>
</evidence>
<dbReference type="GO" id="GO:0072112">
    <property type="term" value="P:podocyte differentiation"/>
    <property type="evidence" value="ECO:0007669"/>
    <property type="project" value="TreeGrafter"/>
</dbReference>
<accession>A0A8C4X511</accession>
<dbReference type="GO" id="GO:0007411">
    <property type="term" value="P:axon guidance"/>
    <property type="evidence" value="ECO:0007669"/>
    <property type="project" value="TreeGrafter"/>
</dbReference>
<dbReference type="Pfam" id="PF26586">
    <property type="entry name" value="Fn3_R-PTP-O"/>
    <property type="match status" value="1"/>
</dbReference>
<evidence type="ECO:0000256" key="5">
    <source>
        <dbReference type="ARBA" id="ARBA00023136"/>
    </source>
</evidence>
<dbReference type="InterPro" id="IPR007110">
    <property type="entry name" value="Ig-like_dom"/>
</dbReference>
<feature type="transmembrane region" description="Helical" evidence="8">
    <location>
        <begin position="805"/>
        <end position="829"/>
    </location>
</feature>
<dbReference type="InterPro" id="IPR000242">
    <property type="entry name" value="PTP_cat"/>
</dbReference>
<dbReference type="InterPro" id="IPR016130">
    <property type="entry name" value="Tyr_Pase_AS"/>
</dbReference>
<dbReference type="GO" id="GO:0098978">
    <property type="term" value="C:glutamatergic synapse"/>
    <property type="evidence" value="ECO:0007669"/>
    <property type="project" value="TreeGrafter"/>
</dbReference>
<evidence type="ECO:0000259" key="10">
    <source>
        <dbReference type="PROSITE" id="PS50055"/>
    </source>
</evidence>
<feature type="region of interest" description="Disordered" evidence="7">
    <location>
        <begin position="252"/>
        <end position="288"/>
    </location>
</feature>
<dbReference type="PROSITE" id="PS50835">
    <property type="entry name" value="IG_LIKE"/>
    <property type="match status" value="1"/>
</dbReference>
<evidence type="ECO:0000313" key="15">
    <source>
        <dbReference type="Proteomes" id="UP000694620"/>
    </source>
</evidence>
<dbReference type="PROSITE" id="PS00383">
    <property type="entry name" value="TYR_PHOSPHATASE_1"/>
    <property type="match status" value="1"/>
</dbReference>
<dbReference type="PROSITE" id="PS51257">
    <property type="entry name" value="PROKAR_LIPOPROTEIN"/>
    <property type="match status" value="1"/>
</dbReference>
<keyword evidence="8" id="KW-1133">Transmembrane helix</keyword>
<evidence type="ECO:0000256" key="4">
    <source>
        <dbReference type="ARBA" id="ARBA00022912"/>
    </source>
</evidence>
<evidence type="ECO:0000259" key="11">
    <source>
        <dbReference type="PROSITE" id="PS50056"/>
    </source>
</evidence>
<dbReference type="Ensembl" id="ENSECRT00000005357.1">
    <property type="protein sequence ID" value="ENSECRP00000005262.1"/>
    <property type="gene ID" value="ENSECRG00000003533.1"/>
</dbReference>
<organism evidence="14 15">
    <name type="scientific">Erpetoichthys calabaricus</name>
    <name type="common">Rope fish</name>
    <name type="synonym">Calamoichthys calabaricus</name>
    <dbReference type="NCBI Taxonomy" id="27687"/>
    <lineage>
        <taxon>Eukaryota</taxon>
        <taxon>Metazoa</taxon>
        <taxon>Chordata</taxon>
        <taxon>Craniata</taxon>
        <taxon>Vertebrata</taxon>
        <taxon>Euteleostomi</taxon>
        <taxon>Actinopterygii</taxon>
        <taxon>Polypteriformes</taxon>
        <taxon>Polypteridae</taxon>
        <taxon>Erpetoichthys</taxon>
    </lineage>
</organism>
<dbReference type="SMART" id="SM00194">
    <property type="entry name" value="PTPc"/>
    <property type="match status" value="1"/>
</dbReference>
<evidence type="ECO:0000313" key="14">
    <source>
        <dbReference type="Ensembl" id="ENSECRP00000005262.1"/>
    </source>
</evidence>
<evidence type="ECO:0000256" key="2">
    <source>
        <dbReference type="ARBA" id="ARBA00022729"/>
    </source>
</evidence>
<dbReference type="InterPro" id="IPR003961">
    <property type="entry name" value="FN3_dom"/>
</dbReference>
<dbReference type="CDD" id="cd00063">
    <property type="entry name" value="FN3"/>
    <property type="match status" value="3"/>
</dbReference>
<feature type="domain" description="Fibronectin type-III" evidence="13">
    <location>
        <begin position="417"/>
        <end position="513"/>
    </location>
</feature>
<keyword evidence="4" id="KW-0904">Protein phosphatase</keyword>
<dbReference type="GO" id="GO:0045296">
    <property type="term" value="F:cadherin binding"/>
    <property type="evidence" value="ECO:0007669"/>
    <property type="project" value="TreeGrafter"/>
</dbReference>
<proteinExistence type="predicted"/>
<dbReference type="GO" id="GO:0003093">
    <property type="term" value="P:regulation of glomerular filtration"/>
    <property type="evidence" value="ECO:0007669"/>
    <property type="project" value="TreeGrafter"/>
</dbReference>
<feature type="compositionally biased region" description="Low complexity" evidence="7">
    <location>
        <begin position="271"/>
        <end position="285"/>
    </location>
</feature>
<keyword evidence="3" id="KW-0378">Hydrolase</keyword>
<dbReference type="PROSITE" id="PS50055">
    <property type="entry name" value="TYR_PHOSPHATASE_PTP"/>
    <property type="match status" value="1"/>
</dbReference>
<dbReference type="GO" id="GO:0090090">
    <property type="term" value="P:negative regulation of canonical Wnt signaling pathway"/>
    <property type="evidence" value="ECO:0007669"/>
    <property type="project" value="TreeGrafter"/>
</dbReference>
<evidence type="ECO:0000256" key="1">
    <source>
        <dbReference type="ARBA" id="ARBA00004167"/>
    </source>
</evidence>
<feature type="signal peptide" evidence="9">
    <location>
        <begin position="1"/>
        <end position="29"/>
    </location>
</feature>
<keyword evidence="5 8" id="KW-0472">Membrane</keyword>
<dbReference type="InterPro" id="IPR058859">
    <property type="entry name" value="Fn3_R-PTP-O"/>
</dbReference>
<feature type="compositionally biased region" description="Polar residues" evidence="7">
    <location>
        <begin position="256"/>
        <end position="269"/>
    </location>
</feature>
<dbReference type="FunFam" id="3.90.190.10:FF:000039">
    <property type="entry name" value="receptor-type tyrosine-protein phosphatase O isoform X1"/>
    <property type="match status" value="1"/>
</dbReference>
<feature type="domain" description="Fibronectin type-III" evidence="13">
    <location>
        <begin position="711"/>
        <end position="801"/>
    </location>
</feature>
<feature type="domain" description="Ig-like" evidence="12">
    <location>
        <begin position="666"/>
        <end position="793"/>
    </location>
</feature>
<dbReference type="GeneTree" id="ENSGT00940000154814"/>
<comment type="subcellular location">
    <subcellularLocation>
        <location evidence="1">Membrane</location>
        <topology evidence="1">Single-pass membrane protein</topology>
    </subcellularLocation>
</comment>
<keyword evidence="6" id="KW-0393">Immunoglobulin domain</keyword>
<sequence>MRSHPHKRAHIPATLCFQWLLLTIQGCMSFLVTVQNNSITMALEPNDITASVSGYMINITGESKNYIFEFKDLNGTVPPSLVFNARYHGLYYVLTLMMRSENVTSKPIKSIPVLTKPLPVNWVSIHDYKPSPETGVIFEIKYPEKYNLFTRVNISYLESTEPRSILYKDFFRGKAIFKHWLPGTCYSNVTFQLVSEANVNKSTLVQYSGIGHEPQQHRMVPNPPINISLHLMHIKRSSLSGNEIPLHQRYVEESSTDQSDNTRLLNDSYISDHNSSDSETSASSDWPHSVTAFSSESEEFINQLVENEYENEMGSAIENDTFQPLQLELRWLPPNPPTAYDGFIIYIVRNGNSSDIVQVDENTHEFFTEIKEPGIYKVSVTTFSSFGMCKSRESISDTSITFYLSPSGEWFEEQKEPPQNVSVHLLSSTIASVAWSQSSENDNRFLLSVFSLTCAKANFNQRMEHHYCSQVNSTSRIIENLTPGAQYQVVVFYKNGPLIGPPSKTVIFGIEPTGVRDLMLYAMEPRLVILSWSRPRNVAFRKYVVDMFYLNPFTLSAEWRTYYEIAGTVSLTSSIRINHLLPAWYYNFRVTMVTWGEPPLSCCNNSTVSFITAPEAPEISSVTYSSNLLYVTWHYGDNTTDLSYSRISHWLVVAEGRKRVRKSISSDVTRTVMKAVLSVPPGDIYNITVTACTERNRSTSIARIIKLEPAPPKSLFAVNKTQNSVTLLWVEEGIVDSYQVLCKSSYDSRDQKAEQLTVNSHVVTFSSLSPSTTYNCSVTSFSHDMSSEPAFIAVSTLVAEMNPNIVVISVLAVLSIFLIGLLLLILIVLRRKHLQMARECGAGTFVNFASLERDGKLTYTWSKTALKKRKLTHPVQLDDFDAYLKDMHKDSDYKFSLQFEDLKHIGIDLPHEAAELPVNRTKNRYTNILPYDFSRVKLISVHSSEGSDYINANFIPGHRLTHEYIATQGPLPETRNDFWKMVLQQKSQIIVMLTQCNERRRVKCDHYWPFTEEPVSYGDITVEMTSEKESTEWAIRHFRLCYADETQEVMHLNYTAWPDHGVPNVNAVESILHFVQIVRQQAAKSKGPVIVHCSAGVGRTGTFIALDRLMQHIKEHEFVDILGLVAEMRTYRPCMVQTEEQYVFIHHCIQVMWKKKKEQYTASDIIYENVGKS</sequence>
<keyword evidence="15" id="KW-1185">Reference proteome</keyword>
<keyword evidence="8" id="KW-0812">Transmembrane</keyword>
<evidence type="ECO:0000256" key="3">
    <source>
        <dbReference type="ARBA" id="ARBA00022801"/>
    </source>
</evidence>
<dbReference type="GO" id="GO:0004725">
    <property type="term" value="F:protein tyrosine phosphatase activity"/>
    <property type="evidence" value="ECO:0007669"/>
    <property type="project" value="InterPro"/>
</dbReference>
<evidence type="ECO:0000256" key="6">
    <source>
        <dbReference type="ARBA" id="ARBA00023319"/>
    </source>
</evidence>
<dbReference type="InterPro" id="IPR000387">
    <property type="entry name" value="Tyr_Pase_dom"/>
</dbReference>